<dbReference type="GO" id="GO:0035438">
    <property type="term" value="F:cyclic-di-GMP binding"/>
    <property type="evidence" value="ECO:0007669"/>
    <property type="project" value="InterPro"/>
</dbReference>
<dbReference type="RefSeq" id="WP_013628299.1">
    <property type="nucleotide sequence ID" value="NC_015174.1"/>
</dbReference>
<dbReference type="EMBL" id="CP002546">
    <property type="protein sequence ID" value="ADY59574.1"/>
    <property type="molecule type" value="Genomic_DNA"/>
</dbReference>
<proteinExistence type="predicted"/>
<dbReference type="Proteomes" id="UP000006860">
    <property type="component" value="Chromosome"/>
</dbReference>
<evidence type="ECO:0000313" key="2">
    <source>
        <dbReference type="EMBL" id="ADY59574.1"/>
    </source>
</evidence>
<dbReference type="OrthoDB" id="213570at2"/>
<dbReference type="SUPFAM" id="SSF141371">
    <property type="entry name" value="PilZ domain-like"/>
    <property type="match status" value="1"/>
</dbReference>
<sequence length="134" mass="15572">MQVETPIQSVEQYSKRQQRLVGRLMDSLNKSESRLSEHYSHKRNHQRQPCSNYVLLRIPQKNESPVEVTAYMRDISAGGTAFLYPGDLALRSIIVGIPIPGKEPSWFEGEVVRCKQVMDEDFWDYGVRFRERIA</sequence>
<evidence type="ECO:0000259" key="1">
    <source>
        <dbReference type="Pfam" id="PF07238"/>
    </source>
</evidence>
<dbReference type="Pfam" id="PF07238">
    <property type="entry name" value="PilZ"/>
    <property type="match status" value="1"/>
</dbReference>
<accession>F0SHU4</accession>
<dbReference type="InterPro" id="IPR009875">
    <property type="entry name" value="PilZ_domain"/>
</dbReference>
<protein>
    <submittedName>
        <fullName evidence="2">Type IV pilus assembly PilZ</fullName>
    </submittedName>
</protein>
<keyword evidence="3" id="KW-1185">Reference proteome</keyword>
<reference evidence="3" key="1">
    <citation type="submission" date="2011-02" db="EMBL/GenBank/DDBJ databases">
        <title>The complete genome of Planctomyces brasiliensis DSM 5305.</title>
        <authorList>
            <person name="Lucas S."/>
            <person name="Copeland A."/>
            <person name="Lapidus A."/>
            <person name="Bruce D."/>
            <person name="Goodwin L."/>
            <person name="Pitluck S."/>
            <person name="Kyrpides N."/>
            <person name="Mavromatis K."/>
            <person name="Pagani I."/>
            <person name="Ivanova N."/>
            <person name="Ovchinnikova G."/>
            <person name="Lu M."/>
            <person name="Detter J.C."/>
            <person name="Han C."/>
            <person name="Land M."/>
            <person name="Hauser L."/>
            <person name="Markowitz V."/>
            <person name="Cheng J.-F."/>
            <person name="Hugenholtz P."/>
            <person name="Woyke T."/>
            <person name="Wu D."/>
            <person name="Tindall B."/>
            <person name="Pomrenke H.G."/>
            <person name="Brambilla E."/>
            <person name="Klenk H.-P."/>
            <person name="Eisen J.A."/>
        </authorList>
    </citation>
    <scope>NUCLEOTIDE SEQUENCE [LARGE SCALE GENOMIC DNA]</scope>
    <source>
        <strain evidence="3">ATCC 49424 / DSM 5305 / JCM 21570 / NBRC 103401 / IFAM 1448</strain>
    </source>
</reference>
<name>F0SHU4_RUBBR</name>
<dbReference type="KEGG" id="pbs:Plabr_1970"/>
<evidence type="ECO:0000313" key="3">
    <source>
        <dbReference type="Proteomes" id="UP000006860"/>
    </source>
</evidence>
<dbReference type="HOGENOM" id="CLU_1894644_0_0_0"/>
<organism evidence="2 3">
    <name type="scientific">Rubinisphaera brasiliensis (strain ATCC 49424 / DSM 5305 / JCM 21570 / IAM 15109 / NBRC 103401 / IFAM 1448)</name>
    <name type="common">Planctomyces brasiliensis</name>
    <dbReference type="NCBI Taxonomy" id="756272"/>
    <lineage>
        <taxon>Bacteria</taxon>
        <taxon>Pseudomonadati</taxon>
        <taxon>Planctomycetota</taxon>
        <taxon>Planctomycetia</taxon>
        <taxon>Planctomycetales</taxon>
        <taxon>Planctomycetaceae</taxon>
        <taxon>Rubinisphaera</taxon>
    </lineage>
</organism>
<feature type="domain" description="PilZ" evidence="1">
    <location>
        <begin position="42"/>
        <end position="130"/>
    </location>
</feature>
<dbReference type="AlphaFoldDB" id="F0SHU4"/>
<gene>
    <name evidence="2" type="ordered locus">Plabr_1970</name>
</gene>